<dbReference type="RefSeq" id="XP_020095142.1">
    <property type="nucleotide sequence ID" value="XM_020239553.1"/>
</dbReference>
<reference evidence="3" key="2">
    <citation type="submission" date="2025-08" db="UniProtKB">
        <authorList>
            <consortium name="RefSeq"/>
        </authorList>
    </citation>
    <scope>IDENTIFICATION</scope>
    <source>
        <tissue evidence="3">Leaf</tissue>
    </source>
</reference>
<gene>
    <name evidence="3" type="primary">LOC109714845</name>
</gene>
<feature type="region of interest" description="Disordered" evidence="1">
    <location>
        <begin position="43"/>
        <end position="91"/>
    </location>
</feature>
<evidence type="ECO:0000313" key="2">
    <source>
        <dbReference type="Proteomes" id="UP000515123"/>
    </source>
</evidence>
<dbReference type="AlphaFoldDB" id="A0A6P5FHS0"/>
<protein>
    <submittedName>
        <fullName evidence="3">Uncharacterized protein LOC109714845</fullName>
    </submittedName>
</protein>
<proteinExistence type="predicted"/>
<reference evidence="2" key="1">
    <citation type="journal article" date="2015" name="Nat. Genet.">
        <title>The pineapple genome and the evolution of CAM photosynthesis.</title>
        <authorList>
            <person name="Ming R."/>
            <person name="VanBuren R."/>
            <person name="Wai C.M."/>
            <person name="Tang H."/>
            <person name="Schatz M.C."/>
            <person name="Bowers J.E."/>
            <person name="Lyons E."/>
            <person name="Wang M.L."/>
            <person name="Chen J."/>
            <person name="Biggers E."/>
            <person name="Zhang J."/>
            <person name="Huang L."/>
            <person name="Zhang L."/>
            <person name="Miao W."/>
            <person name="Zhang J."/>
            <person name="Ye Z."/>
            <person name="Miao C."/>
            <person name="Lin Z."/>
            <person name="Wang H."/>
            <person name="Zhou H."/>
            <person name="Yim W.C."/>
            <person name="Priest H.D."/>
            <person name="Zheng C."/>
            <person name="Woodhouse M."/>
            <person name="Edger P.P."/>
            <person name="Guyot R."/>
            <person name="Guo H.B."/>
            <person name="Guo H."/>
            <person name="Zheng G."/>
            <person name="Singh R."/>
            <person name="Sharma A."/>
            <person name="Min X."/>
            <person name="Zheng Y."/>
            <person name="Lee H."/>
            <person name="Gurtowski J."/>
            <person name="Sedlazeck F.J."/>
            <person name="Harkess A."/>
            <person name="McKain M.R."/>
            <person name="Liao Z."/>
            <person name="Fang J."/>
            <person name="Liu J."/>
            <person name="Zhang X."/>
            <person name="Zhang Q."/>
            <person name="Hu W."/>
            <person name="Qin Y."/>
            <person name="Wang K."/>
            <person name="Chen L.Y."/>
            <person name="Shirley N."/>
            <person name="Lin Y.R."/>
            <person name="Liu L.Y."/>
            <person name="Hernandez A.G."/>
            <person name="Wright C.L."/>
            <person name="Bulone V."/>
            <person name="Tuskan G.A."/>
            <person name="Heath K."/>
            <person name="Zee F."/>
            <person name="Moore P.H."/>
            <person name="Sunkar R."/>
            <person name="Leebens-Mack J.H."/>
            <person name="Mockler T."/>
            <person name="Bennetzen J.L."/>
            <person name="Freeling M."/>
            <person name="Sankoff D."/>
            <person name="Paterson A.H."/>
            <person name="Zhu X."/>
            <person name="Yang X."/>
            <person name="Smith J.A."/>
            <person name="Cushman J.C."/>
            <person name="Paull R.E."/>
            <person name="Yu Q."/>
        </authorList>
    </citation>
    <scope>NUCLEOTIDE SEQUENCE [LARGE SCALE GENOMIC DNA]</scope>
    <source>
        <strain evidence="2">cv. F153</strain>
    </source>
</reference>
<keyword evidence="2" id="KW-1185">Reference proteome</keyword>
<evidence type="ECO:0000313" key="3">
    <source>
        <dbReference type="RefSeq" id="XP_020095142.1"/>
    </source>
</evidence>
<name>A0A6P5FHS0_ANACO</name>
<evidence type="ECO:0000256" key="1">
    <source>
        <dbReference type="SAM" id="MobiDB-lite"/>
    </source>
</evidence>
<dbReference type="GeneID" id="109714845"/>
<sequence length="169" mass="17885">MAGAAGGFVTRSFESMLKECAANKKYAPLQKAIQTCLDNMKETNQVPQADEKDQTGASAADQRVDSDEAVKGEYTEGGLQPGSATEEGTAIPKPVENCEPITSALACAGRIFSLLSSYLTCNSIAAELWKSNCAVTNTLPYFLGNLNMGSLFFSIVGLLNGWATTDAQL</sequence>
<dbReference type="OrthoDB" id="430364at2759"/>
<dbReference type="Proteomes" id="UP000515123">
    <property type="component" value="Linkage group 9"/>
</dbReference>
<organism evidence="2 3">
    <name type="scientific">Ananas comosus</name>
    <name type="common">Pineapple</name>
    <name type="synonym">Ananas ananas</name>
    <dbReference type="NCBI Taxonomy" id="4615"/>
    <lineage>
        <taxon>Eukaryota</taxon>
        <taxon>Viridiplantae</taxon>
        <taxon>Streptophyta</taxon>
        <taxon>Embryophyta</taxon>
        <taxon>Tracheophyta</taxon>
        <taxon>Spermatophyta</taxon>
        <taxon>Magnoliopsida</taxon>
        <taxon>Liliopsida</taxon>
        <taxon>Poales</taxon>
        <taxon>Bromeliaceae</taxon>
        <taxon>Bromelioideae</taxon>
        <taxon>Ananas</taxon>
    </lineage>
</organism>
<accession>A0A6P5FHS0</accession>
<feature type="compositionally biased region" description="Basic and acidic residues" evidence="1">
    <location>
        <begin position="62"/>
        <end position="74"/>
    </location>
</feature>